<evidence type="ECO:0000313" key="7">
    <source>
        <dbReference type="Proteomes" id="UP000676325"/>
    </source>
</evidence>
<dbReference type="GO" id="GO:0005975">
    <property type="term" value="P:carbohydrate metabolic process"/>
    <property type="evidence" value="ECO:0007669"/>
    <property type="project" value="InterPro"/>
</dbReference>
<sequence length="549" mass="57144">MIPSGTDAETAQLIRDAGTVLQMSFVGTKAPDWVLRALEDGALGGVVPFARNLESPEQIAALCAQVRAANPEVLLALDEEGGDVTRLEVSGGSSYPGNLALGKADDVELTEAVARSIGRDLTALGLNFNYGPCVDVNANPDNPVIGTRSFGADSDLVARHSAAYVRGIQSQGVIGCAKHFPGHGDTAGDSHLGLPLIDYDEDAERLHLAPFRAAIEAGAKAIMTAHILFPRRDSEVPATMSHAILTGLLREELGYQGLIVTDGIDMGAISGRYGVAEGTVKAIAAGCDAICWGGSKADETTYRYLRNALVWAVREGRLSAERLSEAAGRSRSAARWAAQAHASAATAEAEVDRNVGLEAARLAITVRGGDEGRSPRPFTAAPHVVEFSPLVSIAVDTATPWGLAGPLAELVPGTTSARITAPTTHTETVGLIASAVVDQDAEVDVAAELAAAEGRPLVLAVRDLHRNPWMRRAVDAVRAKRPDAVVVEFGLPQGDVADLCTYGASRVSGIAAAEFLAGRQTAAQPTAGRQTAGQQTAGGESSHNSKEDP</sequence>
<dbReference type="SUPFAM" id="SSF51445">
    <property type="entry name" value="(Trans)glycosidases"/>
    <property type="match status" value="1"/>
</dbReference>
<proteinExistence type="inferred from homology"/>
<keyword evidence="3" id="KW-0326">Glycosidase</keyword>
<feature type="domain" description="Glycoside hydrolase family 3 N-terminal" evidence="5">
    <location>
        <begin position="21"/>
        <end position="329"/>
    </location>
</feature>
<dbReference type="InterPro" id="IPR017853">
    <property type="entry name" value="GH"/>
</dbReference>
<dbReference type="PANTHER" id="PTHR30480:SF16">
    <property type="entry name" value="GLYCOSIDE HYDROLASE FAMILY 3 DOMAIN PROTEIN"/>
    <property type="match status" value="1"/>
</dbReference>
<dbReference type="PROSITE" id="PS00775">
    <property type="entry name" value="GLYCOSYL_HYDROL_F3"/>
    <property type="match status" value="1"/>
</dbReference>
<comment type="caution">
    <text evidence="6">The sequence shown here is derived from an EMBL/GenBank/DDBJ whole genome shotgun (WGS) entry which is preliminary data.</text>
</comment>
<dbReference type="InterPro" id="IPR036962">
    <property type="entry name" value="Glyco_hydro_3_N_sf"/>
</dbReference>
<dbReference type="AlphaFoldDB" id="A0A941EG30"/>
<evidence type="ECO:0000256" key="3">
    <source>
        <dbReference type="ARBA" id="ARBA00023295"/>
    </source>
</evidence>
<dbReference type="GO" id="GO:0009254">
    <property type="term" value="P:peptidoglycan turnover"/>
    <property type="evidence" value="ECO:0007669"/>
    <property type="project" value="TreeGrafter"/>
</dbReference>
<dbReference type="PRINTS" id="PR00133">
    <property type="entry name" value="GLHYDRLASE3"/>
</dbReference>
<dbReference type="GO" id="GO:0004553">
    <property type="term" value="F:hydrolase activity, hydrolyzing O-glycosyl compounds"/>
    <property type="evidence" value="ECO:0007669"/>
    <property type="project" value="InterPro"/>
</dbReference>
<dbReference type="EMBL" id="JAGSOH010000103">
    <property type="protein sequence ID" value="MBR7829852.1"/>
    <property type="molecule type" value="Genomic_DNA"/>
</dbReference>
<feature type="compositionally biased region" description="Low complexity" evidence="4">
    <location>
        <begin position="520"/>
        <end position="539"/>
    </location>
</feature>
<dbReference type="InterPro" id="IPR050226">
    <property type="entry name" value="NagZ_Beta-hexosaminidase"/>
</dbReference>
<dbReference type="InterPro" id="IPR019800">
    <property type="entry name" value="Glyco_hydro_3_AS"/>
</dbReference>
<name>A0A941EG30_9ACTN</name>
<organism evidence="6 7">
    <name type="scientific">Actinospica acidithermotolerans</name>
    <dbReference type="NCBI Taxonomy" id="2828514"/>
    <lineage>
        <taxon>Bacteria</taxon>
        <taxon>Bacillati</taxon>
        <taxon>Actinomycetota</taxon>
        <taxon>Actinomycetes</taxon>
        <taxon>Catenulisporales</taxon>
        <taxon>Actinospicaceae</taxon>
        <taxon>Actinospica</taxon>
    </lineage>
</organism>
<keyword evidence="2 6" id="KW-0378">Hydrolase</keyword>
<dbReference type="Gene3D" id="3.20.20.300">
    <property type="entry name" value="Glycoside hydrolase, family 3, N-terminal domain"/>
    <property type="match status" value="1"/>
</dbReference>
<dbReference type="InterPro" id="IPR001764">
    <property type="entry name" value="Glyco_hydro_3_N"/>
</dbReference>
<dbReference type="Pfam" id="PF00933">
    <property type="entry name" value="Glyco_hydro_3"/>
    <property type="match status" value="1"/>
</dbReference>
<evidence type="ECO:0000256" key="4">
    <source>
        <dbReference type="SAM" id="MobiDB-lite"/>
    </source>
</evidence>
<evidence type="ECO:0000313" key="6">
    <source>
        <dbReference type="EMBL" id="MBR7829852.1"/>
    </source>
</evidence>
<dbReference type="Proteomes" id="UP000676325">
    <property type="component" value="Unassembled WGS sequence"/>
</dbReference>
<comment type="similarity">
    <text evidence="1">Belongs to the glycosyl hydrolase 3 family.</text>
</comment>
<evidence type="ECO:0000256" key="2">
    <source>
        <dbReference type="ARBA" id="ARBA00022801"/>
    </source>
</evidence>
<evidence type="ECO:0000259" key="5">
    <source>
        <dbReference type="Pfam" id="PF00933"/>
    </source>
</evidence>
<feature type="region of interest" description="Disordered" evidence="4">
    <location>
        <begin position="520"/>
        <end position="549"/>
    </location>
</feature>
<evidence type="ECO:0000256" key="1">
    <source>
        <dbReference type="ARBA" id="ARBA00005336"/>
    </source>
</evidence>
<accession>A0A941EG30</accession>
<protein>
    <submittedName>
        <fullName evidence="6">Glycoside hydrolase family 3 protein</fullName>
    </submittedName>
</protein>
<gene>
    <name evidence="6" type="ORF">KDK95_26340</name>
</gene>
<keyword evidence="7" id="KW-1185">Reference proteome</keyword>
<reference evidence="6" key="1">
    <citation type="submission" date="2021-04" db="EMBL/GenBank/DDBJ databases">
        <title>Genome based classification of Actinospica acidithermotolerans sp. nov., an actinobacterium isolated from an Indonesian hot spring.</title>
        <authorList>
            <person name="Kusuma A.B."/>
            <person name="Putra K.E."/>
            <person name="Nafisah S."/>
            <person name="Loh J."/>
            <person name="Nouioui I."/>
            <person name="Goodfellow M."/>
        </authorList>
    </citation>
    <scope>NUCLEOTIDE SEQUENCE</scope>
    <source>
        <strain evidence="6">MGRD01-02</strain>
    </source>
</reference>
<dbReference type="PANTHER" id="PTHR30480">
    <property type="entry name" value="BETA-HEXOSAMINIDASE-RELATED"/>
    <property type="match status" value="1"/>
</dbReference>